<feature type="signal peptide" evidence="1">
    <location>
        <begin position="1"/>
        <end position="19"/>
    </location>
</feature>
<evidence type="ECO:0000256" key="1">
    <source>
        <dbReference type="SAM" id="SignalP"/>
    </source>
</evidence>
<reference evidence="3 5" key="2">
    <citation type="submission" date="2023-10" db="EMBL/GenBank/DDBJ databases">
        <title>To unveil natural product biosynthetic capacity in Pseudoalteromonas.</title>
        <authorList>
            <person name="Wang J."/>
        </authorList>
    </citation>
    <scope>NUCLEOTIDE SEQUENCE [LARGE SCALE GENOMIC DNA]</scope>
    <source>
        <strain evidence="3 5">DSM 15914</strain>
    </source>
</reference>
<sequence length="205" mass="21821">MKKLALVLALSAAAMTAQAKDSKTITASFPSNSLAELEVDIAVGKIDLQTYNGSTIEVEILVEPKESDSWFGKPDVSEATLNSNTSGDKLSLEINSDDYELSWQVKVPVNLALDVEVGVGKIDIQDLNNSADLEVGVGKIKIETTATDFKKVSLDSGVGKTAISGFGNVETSEKSMVGSTTDYRGQGQYSIDAEVGVGNIRLRRD</sequence>
<evidence type="ECO:0000313" key="2">
    <source>
        <dbReference type="EMBL" id="NLR23319.1"/>
    </source>
</evidence>
<name>A0A8I2H980_9GAMM</name>
<organism evidence="2 4">
    <name type="scientific">Pseudoalteromonas maricaloris</name>
    <dbReference type="NCBI Taxonomy" id="184924"/>
    <lineage>
        <taxon>Bacteria</taxon>
        <taxon>Pseudomonadati</taxon>
        <taxon>Pseudomonadota</taxon>
        <taxon>Gammaproteobacteria</taxon>
        <taxon>Alteromonadales</taxon>
        <taxon>Pseudoalteromonadaceae</taxon>
        <taxon>Pseudoalteromonas</taxon>
    </lineage>
</organism>
<keyword evidence="1" id="KW-0732">Signal</keyword>
<reference evidence="2" key="1">
    <citation type="submission" date="2019-10" db="EMBL/GenBank/DDBJ databases">
        <authorList>
            <person name="Paulsen S."/>
        </authorList>
    </citation>
    <scope>NUCLEOTIDE SEQUENCE</scope>
    <source>
        <strain evidence="2">LMG 19692</strain>
    </source>
</reference>
<feature type="chain" id="PRO_5044460616" description="Adhesin domain-containing protein" evidence="1">
    <location>
        <begin position="20"/>
        <end position="205"/>
    </location>
</feature>
<dbReference type="Proteomes" id="UP001304419">
    <property type="component" value="Chromosome 1"/>
</dbReference>
<evidence type="ECO:0000313" key="3">
    <source>
        <dbReference type="EMBL" id="WOX28938.1"/>
    </source>
</evidence>
<evidence type="ECO:0008006" key="6">
    <source>
        <dbReference type="Google" id="ProtNLM"/>
    </source>
</evidence>
<dbReference type="Proteomes" id="UP000646877">
    <property type="component" value="Unassembled WGS sequence"/>
</dbReference>
<accession>A0A8I2H980</accession>
<dbReference type="AlphaFoldDB" id="A0A8I2H980"/>
<proteinExistence type="predicted"/>
<dbReference type="EMBL" id="WEIA01000014">
    <property type="protein sequence ID" value="NLR23319.1"/>
    <property type="molecule type" value="Genomic_DNA"/>
</dbReference>
<gene>
    <name evidence="2" type="ORF">F9Y85_18785</name>
    <name evidence="3" type="ORF">R5H13_01285</name>
</gene>
<keyword evidence="5" id="KW-1185">Reference proteome</keyword>
<evidence type="ECO:0000313" key="5">
    <source>
        <dbReference type="Proteomes" id="UP001304419"/>
    </source>
</evidence>
<dbReference type="EMBL" id="CP137578">
    <property type="protein sequence ID" value="WOX28938.1"/>
    <property type="molecule type" value="Genomic_DNA"/>
</dbReference>
<dbReference type="RefSeq" id="WP_039494639.1">
    <property type="nucleotide sequence ID" value="NZ_CBCSDF010000018.1"/>
</dbReference>
<evidence type="ECO:0000313" key="4">
    <source>
        <dbReference type="Proteomes" id="UP000646877"/>
    </source>
</evidence>
<protein>
    <recommendedName>
        <fullName evidence="6">Adhesin domain-containing protein</fullName>
    </recommendedName>
</protein>